<gene>
    <name evidence="7" type="ORF">HELGO_WM4757</name>
</gene>
<dbReference type="GO" id="GO:0009247">
    <property type="term" value="P:glycolipid biosynthetic process"/>
    <property type="evidence" value="ECO:0007669"/>
    <property type="project" value="UniProtKB-ARBA"/>
</dbReference>
<comment type="subcellular location">
    <subcellularLocation>
        <location evidence="1">Cell inner membrane</location>
    </subcellularLocation>
</comment>
<keyword evidence="4 7" id="KW-0808">Transferase</keyword>
<keyword evidence="6 7" id="KW-0012">Acyltransferase</keyword>
<dbReference type="Pfam" id="PF03279">
    <property type="entry name" value="Lip_A_acyltrans"/>
    <property type="match status" value="1"/>
</dbReference>
<name>A0A6S6T2L1_9BACT</name>
<reference evidence="7" key="1">
    <citation type="submission" date="2020-01" db="EMBL/GenBank/DDBJ databases">
        <authorList>
            <person name="Meier V. D."/>
            <person name="Meier V D."/>
        </authorList>
    </citation>
    <scope>NUCLEOTIDE SEQUENCE</scope>
    <source>
        <strain evidence="7">HLG_WM_MAG_05</strain>
    </source>
</reference>
<dbReference type="EMBL" id="CACVAU010000052">
    <property type="protein sequence ID" value="CAA6817341.1"/>
    <property type="molecule type" value="Genomic_DNA"/>
</dbReference>
<dbReference type="GO" id="GO:0005886">
    <property type="term" value="C:plasma membrane"/>
    <property type="evidence" value="ECO:0007669"/>
    <property type="project" value="UniProtKB-SubCell"/>
</dbReference>
<evidence type="ECO:0000313" key="7">
    <source>
        <dbReference type="EMBL" id="CAA6817341.1"/>
    </source>
</evidence>
<keyword evidence="2" id="KW-1003">Cell membrane</keyword>
<dbReference type="GO" id="GO:0016746">
    <property type="term" value="F:acyltransferase activity"/>
    <property type="evidence" value="ECO:0007669"/>
    <property type="project" value="UniProtKB-KW"/>
</dbReference>
<organism evidence="7">
    <name type="scientific">uncultured Sulfurovum sp</name>
    <dbReference type="NCBI Taxonomy" id="269237"/>
    <lineage>
        <taxon>Bacteria</taxon>
        <taxon>Pseudomonadati</taxon>
        <taxon>Campylobacterota</taxon>
        <taxon>Epsilonproteobacteria</taxon>
        <taxon>Campylobacterales</taxon>
        <taxon>Sulfurovaceae</taxon>
        <taxon>Sulfurovum</taxon>
        <taxon>environmental samples</taxon>
    </lineage>
</organism>
<dbReference type="InterPro" id="IPR004960">
    <property type="entry name" value="LipA_acyltrans"/>
</dbReference>
<keyword evidence="5" id="KW-0472">Membrane</keyword>
<evidence type="ECO:0000256" key="6">
    <source>
        <dbReference type="ARBA" id="ARBA00023315"/>
    </source>
</evidence>
<dbReference type="NCBIfam" id="NF006270">
    <property type="entry name" value="PRK08419.1"/>
    <property type="match status" value="1"/>
</dbReference>
<evidence type="ECO:0000256" key="1">
    <source>
        <dbReference type="ARBA" id="ARBA00004533"/>
    </source>
</evidence>
<keyword evidence="3" id="KW-0997">Cell inner membrane</keyword>
<dbReference type="AlphaFoldDB" id="A0A6S6T2L1"/>
<dbReference type="CDD" id="cd07984">
    <property type="entry name" value="LPLAT_LABLAT-like"/>
    <property type="match status" value="1"/>
</dbReference>
<accession>A0A6S6T2L1</accession>
<proteinExistence type="predicted"/>
<evidence type="ECO:0000256" key="4">
    <source>
        <dbReference type="ARBA" id="ARBA00022679"/>
    </source>
</evidence>
<dbReference type="EC" id="2.3.1.-" evidence="7"/>
<evidence type="ECO:0000256" key="2">
    <source>
        <dbReference type="ARBA" id="ARBA00022475"/>
    </source>
</evidence>
<protein>
    <submittedName>
        <fullName evidence="7">Lipid A biosynthesis lauroyl acyltransferase (EC)</fullName>
        <ecNumber evidence="7">2.3.1.-</ecNumber>
    </submittedName>
</protein>
<dbReference type="PANTHER" id="PTHR30606:SF9">
    <property type="entry name" value="LIPID A BIOSYNTHESIS LAUROYLTRANSFERASE"/>
    <property type="match status" value="1"/>
</dbReference>
<dbReference type="PANTHER" id="PTHR30606">
    <property type="entry name" value="LIPID A BIOSYNTHESIS LAUROYL ACYLTRANSFERASE"/>
    <property type="match status" value="1"/>
</dbReference>
<sequence>MIDYLYLGLYKTFGFILTVLPRKLTIKLMHVLAWCAFSISKKHQRIINANLDLAFDKKYSNKEKKQIGIQAFVNLIDTTFGIIHRDKMDKNQVIKNVSFKNEEIIQQYQKENRQFILVTGHYGNWELLSQSIAIYFDLNLVGVGRELDSKLMDKVLIKNRERFNVEMVYKKGAMKGCIRAIGQKKTVGILTDQHLAESQSIDVNFFQHKVTHTPLASILSRKFNLDLIPAYISTDDYKSYLVTIHPPIKSVKTLNQEEDLNNMTIHQAQVLEKVIRERPEQWFWQHKRWKAFYKEIYT</sequence>
<evidence type="ECO:0000256" key="3">
    <source>
        <dbReference type="ARBA" id="ARBA00022519"/>
    </source>
</evidence>
<evidence type="ECO:0000256" key="5">
    <source>
        <dbReference type="ARBA" id="ARBA00023136"/>
    </source>
</evidence>